<feature type="transmembrane region" description="Helical" evidence="1">
    <location>
        <begin position="113"/>
        <end position="141"/>
    </location>
</feature>
<dbReference type="GO" id="GO:0019284">
    <property type="term" value="P:L-methionine salvage from S-adenosylmethionine"/>
    <property type="evidence" value="ECO:0007669"/>
    <property type="project" value="TreeGrafter"/>
</dbReference>
<feature type="transmembrane region" description="Helical" evidence="1">
    <location>
        <begin position="357"/>
        <end position="378"/>
    </location>
</feature>
<keyword evidence="1" id="KW-0812">Transmembrane</keyword>
<evidence type="ECO:0000313" key="4">
    <source>
        <dbReference type="Proteomes" id="UP000184440"/>
    </source>
</evidence>
<reference evidence="3 4" key="1">
    <citation type="submission" date="2016-11" db="EMBL/GenBank/DDBJ databases">
        <authorList>
            <person name="Jaros S."/>
            <person name="Januszkiewicz K."/>
            <person name="Wedrychowicz H."/>
        </authorList>
    </citation>
    <scope>NUCLEOTIDE SEQUENCE [LARGE SCALE GENOMIC DNA]</scope>
    <source>
        <strain evidence="3 4">DSM 46144</strain>
    </source>
</reference>
<feature type="transmembrane region" description="Helical" evidence="1">
    <location>
        <begin position="282"/>
        <end position="304"/>
    </location>
</feature>
<dbReference type="RefSeq" id="WP_073264719.1">
    <property type="nucleotide sequence ID" value="NZ_FRCS01000020.1"/>
</dbReference>
<dbReference type="GO" id="GO:0008930">
    <property type="term" value="F:methylthioadenosine nucleosidase activity"/>
    <property type="evidence" value="ECO:0007669"/>
    <property type="project" value="TreeGrafter"/>
</dbReference>
<dbReference type="GO" id="GO:0008782">
    <property type="term" value="F:adenosylhomocysteine nucleosidase activity"/>
    <property type="evidence" value="ECO:0007669"/>
    <property type="project" value="TreeGrafter"/>
</dbReference>
<dbReference type="InterPro" id="IPR035994">
    <property type="entry name" value="Nucleoside_phosphorylase_sf"/>
</dbReference>
<dbReference type="PANTHER" id="PTHR46832:SF1">
    <property type="entry name" value="5'-METHYLTHIOADENOSINE_S-ADENOSYLHOMOCYSTEINE NUCLEOSIDASE"/>
    <property type="match status" value="1"/>
</dbReference>
<evidence type="ECO:0000259" key="2">
    <source>
        <dbReference type="Pfam" id="PF01048"/>
    </source>
</evidence>
<accession>A0A1M7RLG4</accession>
<dbReference type="Proteomes" id="UP000184440">
    <property type="component" value="Unassembled WGS sequence"/>
</dbReference>
<dbReference type="STRING" id="134849.SAMN05443668_12099"/>
<dbReference type="PANTHER" id="PTHR46832">
    <property type="entry name" value="5'-METHYLTHIOADENOSINE/S-ADENOSYLHOMOCYSTEINE NUCLEOSIDASE"/>
    <property type="match status" value="1"/>
</dbReference>
<dbReference type="SUPFAM" id="SSF53167">
    <property type="entry name" value="Purine and uridine phosphorylases"/>
    <property type="match status" value="1"/>
</dbReference>
<protein>
    <submittedName>
        <fullName evidence="3">Nucleoside phosphorylase</fullName>
    </submittedName>
</protein>
<keyword evidence="1" id="KW-0472">Membrane</keyword>
<dbReference type="EMBL" id="FRCS01000020">
    <property type="protein sequence ID" value="SHN47143.1"/>
    <property type="molecule type" value="Genomic_DNA"/>
</dbReference>
<keyword evidence="4" id="KW-1185">Reference proteome</keyword>
<proteinExistence type="predicted"/>
<dbReference type="GO" id="GO:0005829">
    <property type="term" value="C:cytosol"/>
    <property type="evidence" value="ECO:0007669"/>
    <property type="project" value="TreeGrafter"/>
</dbReference>
<dbReference type="GO" id="GO:0009116">
    <property type="term" value="P:nucleoside metabolic process"/>
    <property type="evidence" value="ECO:0007669"/>
    <property type="project" value="InterPro"/>
</dbReference>
<name>A0A1M7RLG4_9ACTN</name>
<organism evidence="3 4">
    <name type="scientific">Cryptosporangium aurantiacum</name>
    <dbReference type="NCBI Taxonomy" id="134849"/>
    <lineage>
        <taxon>Bacteria</taxon>
        <taxon>Bacillati</taxon>
        <taxon>Actinomycetota</taxon>
        <taxon>Actinomycetes</taxon>
        <taxon>Cryptosporangiales</taxon>
        <taxon>Cryptosporangiaceae</taxon>
        <taxon>Cryptosporangium</taxon>
    </lineage>
</organism>
<evidence type="ECO:0000313" key="3">
    <source>
        <dbReference type="EMBL" id="SHN47143.1"/>
    </source>
</evidence>
<dbReference type="AlphaFoldDB" id="A0A1M7RLG4"/>
<dbReference type="OrthoDB" id="5519916at2"/>
<dbReference type="Pfam" id="PF01048">
    <property type="entry name" value="PNP_UDP_1"/>
    <property type="match status" value="1"/>
</dbReference>
<gene>
    <name evidence="3" type="ORF">SAMN05443668_12099</name>
</gene>
<sequence length="670" mass="71667">MAEMFSLPGGALSFAECRAIATAVRASQHGREAIRSARGTGTGRLFRDRGPLPLMLYVAGRDGYLARTGEQDVALVRPPLGARGYRLGGGPWLAVLRFADAQWNHLASGGPPAVLLLLALAAGLTGSLLATLLLVLLALAWSLTSMLSFLLPQLGGLTRRLPFWRSPPGPDLSGPRGDNWVMVLGHTRDQDAEDAQRLLRAAQQRAEMLVAASIQRAARRQGGRVTKGAVGVYLDVLRAGLTNDALREAVGAQANRVDTDGTDDSMHVLGPRDHGPGKPHRVVDAGGFFFLYLAACVVAIAVLATQIAEFERAACGQSCADRPATYGSAVEWSIQMFLGYPMTDVSAATLRVQVYGYLLRVMFLVGIAVAVAAILQAVRAVRFRREVRETQEAVARTRKRALLLVTSDVEHRAVLAAVHARNHHRGQLIPAEQEVLVGLGHVGNIEVVLGRTGQSDVGVHGAGLVTASLIGNVTADYVIAVGICYGLRPDPDVYADADLGVTSYSGWQRIGDVCVSQQIALIDHLVRYREADGTLRTLRRGDTVSASAGSRLLSAANALGPTWTRADVRPGLLLSSSTLRNDPEQIRELRNEFPDAIGGEMEAAGVYAAAARRQIGWLVVKAISDWGFGRGRDEKQLQEDRRLAAGNAAEFVVHLLDSGALDALHFESSG</sequence>
<dbReference type="Gene3D" id="3.40.50.1580">
    <property type="entry name" value="Nucleoside phosphorylase domain"/>
    <property type="match status" value="1"/>
</dbReference>
<feature type="domain" description="Nucleoside phosphorylase" evidence="2">
    <location>
        <begin position="429"/>
        <end position="656"/>
    </location>
</feature>
<evidence type="ECO:0000256" key="1">
    <source>
        <dbReference type="SAM" id="Phobius"/>
    </source>
</evidence>
<dbReference type="InterPro" id="IPR000845">
    <property type="entry name" value="Nucleoside_phosphorylase_d"/>
</dbReference>
<keyword evidence="1" id="KW-1133">Transmembrane helix</keyword>